<dbReference type="Pfam" id="PF17642">
    <property type="entry name" value="TssD"/>
    <property type="match status" value="1"/>
</dbReference>
<feature type="domain" description="Tox-PL" evidence="1">
    <location>
        <begin position="210"/>
        <end position="309"/>
    </location>
</feature>
<gene>
    <name evidence="2" type="ORF">MTP16_01565</name>
</gene>
<dbReference type="Proteomes" id="UP000831390">
    <property type="component" value="Chromosome"/>
</dbReference>
<evidence type="ECO:0000313" key="2">
    <source>
        <dbReference type="EMBL" id="UOE34355.1"/>
    </source>
</evidence>
<dbReference type="Pfam" id="PF15644">
    <property type="entry name" value="Gln_amidase"/>
    <property type="match status" value="1"/>
</dbReference>
<proteinExistence type="predicted"/>
<accession>A0ABY4B5B4</accession>
<reference evidence="2 3" key="1">
    <citation type="submission" date="2022-03" db="EMBL/GenBank/DDBJ databases">
        <title>Hymenobactersp. isolated from the air.</title>
        <authorList>
            <person name="Won M."/>
            <person name="Kwon S.-W."/>
        </authorList>
    </citation>
    <scope>NUCLEOTIDE SEQUENCE [LARGE SCALE GENOMIC DNA]</scope>
    <source>
        <strain evidence="2 3">KACC 22596</strain>
    </source>
</reference>
<sequence length="350" mass="36835">MASFHAELHLTGTSYRVVRCQYACHQSTDARGRVNAKVRHDLLLLTLDVPNNDVLLDWAATPHKPLAGQVVFYDTAQYIAHETIAFSAGECVGYQEYFESGAGRDGAYVCHLTVAAASFELRSGGPAVAIAAMAIGSSGSGHSGGRKAQDLPSAALAAGADSIEPAVPAVVRPVATAEEVAAAAALVASNMAALNLKALPKAVNPENGMTNCTHITEAVVARLRGTDPEAVAPADGQLRKIPEIEAMHGITFQREPGTDFHKAFRDIESQPEGTIGLLVMLPKGPGSMGHIVTVVNNNGKATIIEGQHRDMLNPAELITSSTRAERRYGDEDATHLMLAILPPPNTSLPA</sequence>
<keyword evidence="3" id="KW-1185">Reference proteome</keyword>
<dbReference type="EMBL" id="CP094534">
    <property type="protein sequence ID" value="UOE34355.1"/>
    <property type="molecule type" value="Genomic_DNA"/>
</dbReference>
<organism evidence="2 3">
    <name type="scientific">Hymenobacter monticola</name>
    <dbReference type="NCBI Taxonomy" id="1705399"/>
    <lineage>
        <taxon>Bacteria</taxon>
        <taxon>Pseudomonadati</taxon>
        <taxon>Bacteroidota</taxon>
        <taxon>Cytophagia</taxon>
        <taxon>Cytophagales</taxon>
        <taxon>Hymenobacteraceae</taxon>
        <taxon>Hymenobacter</taxon>
    </lineage>
</organism>
<evidence type="ECO:0000259" key="1">
    <source>
        <dbReference type="Pfam" id="PF15644"/>
    </source>
</evidence>
<dbReference type="InterPro" id="IPR041408">
    <property type="entry name" value="Hcp_Tssd"/>
</dbReference>
<name>A0ABY4B5B4_9BACT</name>
<evidence type="ECO:0000313" key="3">
    <source>
        <dbReference type="Proteomes" id="UP000831390"/>
    </source>
</evidence>
<protein>
    <submittedName>
        <fullName evidence="2">Toxin glutamine deamidase domain-containing protein</fullName>
    </submittedName>
</protein>
<dbReference type="InterPro" id="IPR028908">
    <property type="entry name" value="Tox-PL_dom"/>
</dbReference>
<dbReference type="RefSeq" id="WP_243515333.1">
    <property type="nucleotide sequence ID" value="NZ_CP094534.1"/>
</dbReference>